<sequence>MKKYCGIIFTAIYAMLFRILVEYNIIEFNSLAYLIVVPIIMGCLSFLIDIEVFVNSRLKVIVFLLLLSFLFLYFAFRARFEDLGCLIILVPLYLIVSVVASFLFRYFSKIKIESRKRNTIRNISLVIMIPIVLGNIEKYIEKKESNFQASQTVEIDAPREVIWNNLPSVPKLTNYIHNTVYNYLGFPNPVKSEYNAETNTRLGYFDNGIILNEKIIESDEFKKMSFSINIDKSKLDNSQTFQRVLKNKNVVFTMITYQLEKIGTEKTKLTLVCDYKIRTNVPFYGEFCSKNIISDFESKLLKALKRRIESK</sequence>
<evidence type="ECO:0000313" key="3">
    <source>
        <dbReference type="Proteomes" id="UP000319700"/>
    </source>
</evidence>
<dbReference type="Proteomes" id="UP000319700">
    <property type="component" value="Unassembled WGS sequence"/>
</dbReference>
<evidence type="ECO:0008006" key="4">
    <source>
        <dbReference type="Google" id="ProtNLM"/>
    </source>
</evidence>
<feature type="transmembrane region" description="Helical" evidence="1">
    <location>
        <begin position="86"/>
        <end position="107"/>
    </location>
</feature>
<feature type="transmembrane region" description="Helical" evidence="1">
    <location>
        <begin position="7"/>
        <end position="25"/>
    </location>
</feature>
<comment type="caution">
    <text evidence="2">The sequence shown here is derived from an EMBL/GenBank/DDBJ whole genome shotgun (WGS) entry which is preliminary data.</text>
</comment>
<keyword evidence="1" id="KW-1133">Transmembrane helix</keyword>
<keyword evidence="1" id="KW-0812">Transmembrane</keyword>
<dbReference type="SUPFAM" id="SSF55961">
    <property type="entry name" value="Bet v1-like"/>
    <property type="match status" value="1"/>
</dbReference>
<dbReference type="EMBL" id="RCZH01000001">
    <property type="protein sequence ID" value="TPG45382.1"/>
    <property type="molecule type" value="Genomic_DNA"/>
</dbReference>
<evidence type="ECO:0000256" key="1">
    <source>
        <dbReference type="SAM" id="Phobius"/>
    </source>
</evidence>
<dbReference type="AlphaFoldDB" id="A0A502F7P5"/>
<dbReference type="OrthoDB" id="118637at2"/>
<feature type="transmembrane region" description="Helical" evidence="1">
    <location>
        <begin position="60"/>
        <end position="80"/>
    </location>
</feature>
<protein>
    <recommendedName>
        <fullName evidence="4">Polyketide cyclase / dehydrase and lipid transport</fullName>
    </recommendedName>
</protein>
<proteinExistence type="predicted"/>
<organism evidence="2 3">
    <name type="scientific">Flavobacterium pectinovorum</name>
    <dbReference type="NCBI Taxonomy" id="29533"/>
    <lineage>
        <taxon>Bacteria</taxon>
        <taxon>Pseudomonadati</taxon>
        <taxon>Bacteroidota</taxon>
        <taxon>Flavobacteriia</taxon>
        <taxon>Flavobacteriales</taxon>
        <taxon>Flavobacteriaceae</taxon>
        <taxon>Flavobacterium</taxon>
    </lineage>
</organism>
<reference evidence="2 3" key="1">
    <citation type="journal article" date="2019" name="Environ. Microbiol.">
        <title>Species interactions and distinct microbial communities in high Arctic permafrost affected cryosols are associated with the CH4 and CO2 gas fluxes.</title>
        <authorList>
            <person name="Altshuler I."/>
            <person name="Hamel J."/>
            <person name="Turney S."/>
            <person name="Magnuson E."/>
            <person name="Levesque R."/>
            <person name="Greer C."/>
            <person name="Whyte L.G."/>
        </authorList>
    </citation>
    <scope>NUCLEOTIDE SEQUENCE [LARGE SCALE GENOMIC DNA]</scope>
    <source>
        <strain evidence="2 3">42</strain>
    </source>
</reference>
<accession>A0A502F7P5</accession>
<feature type="transmembrane region" description="Helical" evidence="1">
    <location>
        <begin position="31"/>
        <end position="48"/>
    </location>
</feature>
<name>A0A502F7P5_9FLAO</name>
<keyword evidence="1" id="KW-0472">Membrane</keyword>
<dbReference type="RefSeq" id="WP_140503140.1">
    <property type="nucleotide sequence ID" value="NZ_RCZH01000001.1"/>
</dbReference>
<evidence type="ECO:0000313" key="2">
    <source>
        <dbReference type="EMBL" id="TPG45382.1"/>
    </source>
</evidence>
<gene>
    <name evidence="2" type="ORF">EAH81_01920</name>
</gene>
<keyword evidence="3" id="KW-1185">Reference proteome</keyword>